<dbReference type="AlphaFoldDB" id="A0A841GP10"/>
<feature type="binding site" evidence="11">
    <location>
        <position position="312"/>
    </location>
    <ligand>
        <name>K(+)</name>
        <dbReference type="ChEBI" id="CHEBI:29103"/>
    </ligand>
</feature>
<evidence type="ECO:0000256" key="2">
    <source>
        <dbReference type="ARBA" id="ARBA00022448"/>
    </source>
</evidence>
<dbReference type="GO" id="GO:0015379">
    <property type="term" value="F:potassium:chloride symporter activity"/>
    <property type="evidence" value="ECO:0007669"/>
    <property type="project" value="InterPro"/>
</dbReference>
<evidence type="ECO:0000256" key="9">
    <source>
        <dbReference type="ARBA" id="ARBA00023136"/>
    </source>
</evidence>
<keyword evidence="3 10" id="KW-1003">Cell membrane</keyword>
<evidence type="ECO:0000256" key="5">
    <source>
        <dbReference type="ARBA" id="ARBA00022692"/>
    </source>
</evidence>
<feature type="transmembrane region" description="Helical" evidence="12">
    <location>
        <begin position="132"/>
        <end position="152"/>
    </location>
</feature>
<dbReference type="GO" id="GO:0005886">
    <property type="term" value="C:plasma membrane"/>
    <property type="evidence" value="ECO:0007669"/>
    <property type="project" value="UniProtKB-SubCell"/>
</dbReference>
<comment type="subcellular location">
    <subcellularLocation>
        <location evidence="10">Cell inner membrane</location>
        <topology evidence="10">Multi-pass membrane protein</topology>
    </subcellularLocation>
    <subcellularLocation>
        <location evidence="1">Cell membrane</location>
        <topology evidence="1">Multi-pass membrane protein</topology>
    </subcellularLocation>
</comment>
<evidence type="ECO:0000313" key="13">
    <source>
        <dbReference type="EMBL" id="MBB6057035.1"/>
    </source>
</evidence>
<feature type="transmembrane region" description="Helical" evidence="12">
    <location>
        <begin position="453"/>
        <end position="474"/>
    </location>
</feature>
<dbReference type="GO" id="GO:0046872">
    <property type="term" value="F:metal ion binding"/>
    <property type="evidence" value="ECO:0007669"/>
    <property type="project" value="UniProtKB-KW"/>
</dbReference>
<comment type="caution">
    <text evidence="13">The sequence shown here is derived from an EMBL/GenBank/DDBJ whole genome shotgun (WGS) entry which is preliminary data.</text>
</comment>
<evidence type="ECO:0000313" key="14">
    <source>
        <dbReference type="Proteomes" id="UP000585721"/>
    </source>
</evidence>
<evidence type="ECO:0000256" key="10">
    <source>
        <dbReference type="PIRNR" id="PIRNR006247"/>
    </source>
</evidence>
<dbReference type="EMBL" id="JACHGR010000011">
    <property type="protein sequence ID" value="MBB6057035.1"/>
    <property type="molecule type" value="Genomic_DNA"/>
</dbReference>
<evidence type="ECO:0000256" key="1">
    <source>
        <dbReference type="ARBA" id="ARBA00004651"/>
    </source>
</evidence>
<feature type="transmembrane region" description="Helical" evidence="12">
    <location>
        <begin position="330"/>
        <end position="351"/>
    </location>
</feature>
<feature type="binding site" evidence="11">
    <location>
        <position position="430"/>
    </location>
    <ligand>
        <name>K(+)</name>
        <dbReference type="ChEBI" id="CHEBI:29103"/>
    </ligand>
</feature>
<feature type="binding site" evidence="11">
    <location>
        <position position="313"/>
    </location>
    <ligand>
        <name>K(+)</name>
        <dbReference type="ChEBI" id="CHEBI:29103"/>
    </ligand>
</feature>
<evidence type="ECO:0000256" key="3">
    <source>
        <dbReference type="ARBA" id="ARBA00022475"/>
    </source>
</evidence>
<protein>
    <recommendedName>
        <fullName evidence="10">Trk system potassium uptake protein</fullName>
    </recommendedName>
</protein>
<keyword evidence="4 10" id="KW-0633">Potassium transport</keyword>
<feature type="transmembrane region" description="Helical" evidence="12">
    <location>
        <begin position="419"/>
        <end position="441"/>
    </location>
</feature>
<feature type="binding site" evidence="11">
    <location>
        <position position="111"/>
    </location>
    <ligand>
        <name>K(+)</name>
        <dbReference type="ChEBI" id="CHEBI:29103"/>
    </ligand>
</feature>
<dbReference type="Proteomes" id="UP000585721">
    <property type="component" value="Unassembled WGS sequence"/>
</dbReference>
<evidence type="ECO:0000256" key="8">
    <source>
        <dbReference type="ARBA" id="ARBA00023065"/>
    </source>
</evidence>
<sequence>MINFKSITFVIGLTLSKLALFMWLPLLMAFFSGTAGTAEFLASAVLTHAIALLFIRTGYKQTFRLNVRDMFVMTSLTWLVACAFATLPFLFLSKLSFTDAYFEAMSGLTTTGSTVMQGLDKMPPAILLWRSLLQWLGGIGFIVLAVAVLPYLNVGGMKLFQMESSDKSEKDSPRMSNVARNIVIVYLLLSISCCLGYWLSGMSLFEAINHAMTTLSTGGFSTSDVSMSAFSSQAQWVACIFMFLGGLPFILYVQSLRRREGLIFRDAQVRFFFWLVICVTLIMTFWLWQHQVFSFEDALRITAFNIISVLTTTGYGLGDFGTWSSMTTVIFVFLMLMGACSGSTAGGFKLFRIQIAGALFQKQARQLMHPAGVFPQKYNGRPVNDAIVRSIVAFALSYLGVIIISAVLLGLLDLGPLEAISGAITAVGNVGPGLGAIIGPLGNFTSLPDAAKWILSIGMMMGRLEILTVAVLFFPSFWKD</sequence>
<feature type="transmembrane region" description="Helical" evidence="12">
    <location>
        <begin position="178"/>
        <end position="199"/>
    </location>
</feature>
<keyword evidence="6 10" id="KW-0630">Potassium</keyword>
<organism evidence="13 14">
    <name type="scientific">Tolumonas osonensis</name>
    <dbReference type="NCBI Taxonomy" id="675874"/>
    <lineage>
        <taxon>Bacteria</taxon>
        <taxon>Pseudomonadati</taxon>
        <taxon>Pseudomonadota</taxon>
        <taxon>Gammaproteobacteria</taxon>
        <taxon>Aeromonadales</taxon>
        <taxon>Aeromonadaceae</taxon>
        <taxon>Tolumonas</taxon>
    </lineage>
</organism>
<keyword evidence="2 10" id="KW-0813">Transport</keyword>
<accession>A0A841GP10</accession>
<evidence type="ECO:0000256" key="6">
    <source>
        <dbReference type="ARBA" id="ARBA00022958"/>
    </source>
</evidence>
<feature type="binding site" evidence="11">
    <location>
        <position position="218"/>
    </location>
    <ligand>
        <name>K(+)</name>
        <dbReference type="ChEBI" id="CHEBI:29103"/>
    </ligand>
</feature>
<dbReference type="PANTHER" id="PTHR32024:SF3">
    <property type="entry name" value="TRK SYSTEM POTASSIUM UPTAKE PROTEIN"/>
    <property type="match status" value="1"/>
</dbReference>
<feature type="transmembrane region" description="Helical" evidence="12">
    <location>
        <begin position="71"/>
        <end position="92"/>
    </location>
</feature>
<feature type="binding site" evidence="11">
    <location>
        <position position="110"/>
    </location>
    <ligand>
        <name>K(+)</name>
        <dbReference type="ChEBI" id="CHEBI:29103"/>
    </ligand>
</feature>
<dbReference type="NCBIfam" id="TIGR00933">
    <property type="entry name" value="2a38"/>
    <property type="match status" value="1"/>
</dbReference>
<reference evidence="13 14" key="1">
    <citation type="submission" date="2020-08" db="EMBL/GenBank/DDBJ databases">
        <title>Genomic Encyclopedia of Type Strains, Phase IV (KMG-IV): sequencing the most valuable type-strain genomes for metagenomic binning, comparative biology and taxonomic classification.</title>
        <authorList>
            <person name="Goeker M."/>
        </authorList>
    </citation>
    <scope>NUCLEOTIDE SEQUENCE [LARGE SCALE GENOMIC DNA]</scope>
    <source>
        <strain evidence="13 14">DSM 22975</strain>
    </source>
</reference>
<gene>
    <name evidence="13" type="ORF">HNR75_002982</name>
</gene>
<dbReference type="InterPro" id="IPR003445">
    <property type="entry name" value="Cat_transpt"/>
</dbReference>
<evidence type="ECO:0000256" key="12">
    <source>
        <dbReference type="SAM" id="Phobius"/>
    </source>
</evidence>
<keyword evidence="7 12" id="KW-1133">Transmembrane helix</keyword>
<dbReference type="Pfam" id="PF02386">
    <property type="entry name" value="TrkH"/>
    <property type="match status" value="1"/>
</dbReference>
<feature type="transmembrane region" description="Helical" evidence="12">
    <location>
        <begin position="40"/>
        <end position="59"/>
    </location>
</feature>
<feature type="transmembrane region" description="Helical" evidence="12">
    <location>
        <begin position="7"/>
        <end position="28"/>
    </location>
</feature>
<feature type="binding site" evidence="11">
    <location>
        <position position="429"/>
    </location>
    <ligand>
        <name>K(+)</name>
        <dbReference type="ChEBI" id="CHEBI:29103"/>
    </ligand>
</feature>
<feature type="transmembrane region" description="Helical" evidence="12">
    <location>
        <begin position="271"/>
        <end position="289"/>
    </location>
</feature>
<keyword evidence="5 12" id="KW-0812">Transmembrane</keyword>
<keyword evidence="10" id="KW-0997">Cell inner membrane</keyword>
<feature type="transmembrane region" description="Helical" evidence="12">
    <location>
        <begin position="387"/>
        <end position="412"/>
    </location>
</feature>
<name>A0A841GP10_9GAMM</name>
<feature type="transmembrane region" description="Helical" evidence="12">
    <location>
        <begin position="233"/>
        <end position="251"/>
    </location>
</feature>
<comment type="function">
    <text evidence="10">Low-affinity potassium transport system. Interacts with Trk system potassium uptake protein TrkA.</text>
</comment>
<keyword evidence="11" id="KW-0479">Metal-binding</keyword>
<keyword evidence="9 10" id="KW-0472">Membrane</keyword>
<dbReference type="PIRSF" id="PIRSF006247">
    <property type="entry name" value="TrkH"/>
    <property type="match status" value="1"/>
</dbReference>
<dbReference type="RefSeq" id="WP_188027736.1">
    <property type="nucleotide sequence ID" value="NZ_JACHGR010000011.1"/>
</dbReference>
<evidence type="ECO:0000256" key="7">
    <source>
        <dbReference type="ARBA" id="ARBA00022989"/>
    </source>
</evidence>
<keyword evidence="8 10" id="KW-0406">Ion transport</keyword>
<evidence type="ECO:0000256" key="11">
    <source>
        <dbReference type="PIRSR" id="PIRSR006247-1"/>
    </source>
</evidence>
<proteinExistence type="inferred from homology"/>
<dbReference type="InterPro" id="IPR004772">
    <property type="entry name" value="TrkH"/>
</dbReference>
<comment type="similarity">
    <text evidence="10">Belongs to the TrkH potassium transport family.</text>
</comment>
<keyword evidence="14" id="KW-1185">Reference proteome</keyword>
<dbReference type="PANTHER" id="PTHR32024">
    <property type="entry name" value="TRK SYSTEM POTASSIUM UPTAKE PROTEIN TRKG-RELATED"/>
    <property type="match status" value="1"/>
</dbReference>
<evidence type="ECO:0000256" key="4">
    <source>
        <dbReference type="ARBA" id="ARBA00022538"/>
    </source>
</evidence>